<proteinExistence type="predicted"/>
<dbReference type="EMBL" id="AC174465">
    <property type="protein sequence ID" value="ABN09111.1"/>
    <property type="molecule type" value="Genomic_DNA"/>
</dbReference>
<reference evidence="1" key="2">
    <citation type="submission" date="2007-03" db="EMBL/GenBank/DDBJ databases">
        <authorList>
            <consortium name="The International Medicago Genome Annotation Group"/>
        </authorList>
    </citation>
    <scope>NUCLEOTIDE SEQUENCE</scope>
</reference>
<reference evidence="1" key="1">
    <citation type="submission" date="2006-03" db="EMBL/GenBank/DDBJ databases">
        <authorList>
            <person name="Town C.D."/>
        </authorList>
    </citation>
    <scope>NUCLEOTIDE SEQUENCE</scope>
</reference>
<name>A2Q691_MEDTR</name>
<dbReference type="AlphaFoldDB" id="A2Q691"/>
<sequence length="52" mass="6107">MEDPKLTTEAVKAQLSEVMLEQNRHNEIQVELIRKLEALEKKMQEQQSCLPK</sequence>
<organism evidence="1">
    <name type="scientific">Medicago truncatula</name>
    <name type="common">Barrel medic</name>
    <name type="synonym">Medicago tribuloides</name>
    <dbReference type="NCBI Taxonomy" id="3880"/>
    <lineage>
        <taxon>Eukaryota</taxon>
        <taxon>Viridiplantae</taxon>
        <taxon>Streptophyta</taxon>
        <taxon>Embryophyta</taxon>
        <taxon>Tracheophyta</taxon>
        <taxon>Spermatophyta</taxon>
        <taxon>Magnoliopsida</taxon>
        <taxon>eudicotyledons</taxon>
        <taxon>Gunneridae</taxon>
        <taxon>Pentapetalae</taxon>
        <taxon>rosids</taxon>
        <taxon>fabids</taxon>
        <taxon>Fabales</taxon>
        <taxon>Fabaceae</taxon>
        <taxon>Papilionoideae</taxon>
        <taxon>50 kb inversion clade</taxon>
        <taxon>NPAAA clade</taxon>
        <taxon>Hologalegina</taxon>
        <taxon>IRL clade</taxon>
        <taxon>Trifolieae</taxon>
        <taxon>Medicago</taxon>
    </lineage>
</organism>
<accession>A2Q691</accession>
<protein>
    <submittedName>
        <fullName evidence="1">Uncharacterized protein</fullName>
    </submittedName>
</protein>
<evidence type="ECO:0000313" key="1">
    <source>
        <dbReference type="EMBL" id="ABN09111.1"/>
    </source>
</evidence>
<gene>
    <name evidence="1" type="ORF">MtrDRAFT_AC174465g14v2</name>
</gene>